<name>A0A1B0D8M8_PHLPP</name>
<keyword evidence="2" id="KW-0863">Zinc-finger</keyword>
<dbReference type="InterPro" id="IPR026516">
    <property type="entry name" value="THAP1/10"/>
</dbReference>
<dbReference type="Pfam" id="PF05485">
    <property type="entry name" value="THAP"/>
    <property type="match status" value="1"/>
</dbReference>
<organism evidence="5 6">
    <name type="scientific">Phlebotomus papatasi</name>
    <name type="common">Sandfly</name>
    <dbReference type="NCBI Taxonomy" id="29031"/>
    <lineage>
        <taxon>Eukaryota</taxon>
        <taxon>Metazoa</taxon>
        <taxon>Ecdysozoa</taxon>
        <taxon>Arthropoda</taxon>
        <taxon>Hexapoda</taxon>
        <taxon>Insecta</taxon>
        <taxon>Pterygota</taxon>
        <taxon>Neoptera</taxon>
        <taxon>Endopterygota</taxon>
        <taxon>Diptera</taxon>
        <taxon>Nematocera</taxon>
        <taxon>Psychodoidea</taxon>
        <taxon>Psychodidae</taxon>
        <taxon>Phlebotomus</taxon>
        <taxon>Phlebotomus</taxon>
    </lineage>
</organism>
<dbReference type="InterPro" id="IPR006612">
    <property type="entry name" value="THAP_Znf"/>
</dbReference>
<dbReference type="GO" id="GO:0043565">
    <property type="term" value="F:sequence-specific DNA binding"/>
    <property type="evidence" value="ECO:0007669"/>
    <property type="project" value="InterPro"/>
</dbReference>
<dbReference type="AlphaFoldDB" id="A0A1B0D8M8"/>
<dbReference type="EnsemblMetazoa" id="PPAI003901-RA">
    <property type="protein sequence ID" value="PPAI003901-PA"/>
    <property type="gene ID" value="PPAI003901"/>
</dbReference>
<dbReference type="VEuPathDB" id="VectorBase:PPAI003901"/>
<keyword evidence="1" id="KW-0479">Metal-binding</keyword>
<keyword evidence="4" id="KW-0238">DNA-binding</keyword>
<dbReference type="EMBL" id="AJVK01027570">
    <property type="status" value="NOT_ANNOTATED_CDS"/>
    <property type="molecule type" value="Genomic_DNA"/>
</dbReference>
<proteinExistence type="predicted"/>
<dbReference type="GO" id="GO:0008270">
    <property type="term" value="F:zinc ion binding"/>
    <property type="evidence" value="ECO:0007669"/>
    <property type="project" value="UniProtKB-KW"/>
</dbReference>
<reference evidence="5" key="1">
    <citation type="submission" date="2022-08" db="UniProtKB">
        <authorList>
            <consortium name="EnsemblMetazoa"/>
        </authorList>
    </citation>
    <scope>IDENTIFICATION</scope>
    <source>
        <strain evidence="5">Israel</strain>
    </source>
</reference>
<protein>
    <submittedName>
        <fullName evidence="5">Uncharacterized protein</fullName>
    </submittedName>
</protein>
<dbReference type="Proteomes" id="UP000092462">
    <property type="component" value="Unassembled WGS sequence"/>
</dbReference>
<keyword evidence="3" id="KW-0862">Zinc</keyword>
<accession>A0A1B0D8M8</accession>
<sequence length="210" mass="24292">MPKLRCAVTDCRSFLHKTGQKVSFHRFPAGDEKRALWIKNLRISHPVTKDDVVCSAHFNPDDIVRKYVRSSWQTHRKPDAVPMGLLESSMEEVVEMEEDENTPQCSIPSTEKVMDTCYLDESPTKISDETNPLANYFKMPPEIFANESLGYEMQPTREDEEDEMEISAGKMFFGDHHKRTHHSRSSFRSHMHGGKNCIEAEHVIRQVSYF</sequence>
<dbReference type="PANTHER" id="PTHR46600">
    <property type="entry name" value="THAP DOMAIN-CONTAINING"/>
    <property type="match status" value="1"/>
</dbReference>
<keyword evidence="6" id="KW-1185">Reference proteome</keyword>
<dbReference type="SMART" id="SM00692">
    <property type="entry name" value="DM3"/>
    <property type="match status" value="1"/>
</dbReference>
<dbReference type="SMART" id="SM00980">
    <property type="entry name" value="THAP"/>
    <property type="match status" value="1"/>
</dbReference>
<dbReference type="InterPro" id="IPR038441">
    <property type="entry name" value="THAP_Znf_sf"/>
</dbReference>
<dbReference type="Gene3D" id="6.20.210.20">
    <property type="entry name" value="THAP domain"/>
    <property type="match status" value="1"/>
</dbReference>
<evidence type="ECO:0000313" key="5">
    <source>
        <dbReference type="EnsemblMetazoa" id="PPAI003901-PA"/>
    </source>
</evidence>
<dbReference type="SUPFAM" id="SSF57716">
    <property type="entry name" value="Glucocorticoid receptor-like (DNA-binding domain)"/>
    <property type="match status" value="1"/>
</dbReference>
<evidence type="ECO:0000256" key="4">
    <source>
        <dbReference type="ARBA" id="ARBA00023125"/>
    </source>
</evidence>
<dbReference type="PANTHER" id="PTHR46600:SF11">
    <property type="entry name" value="THAP DOMAIN-CONTAINING PROTEIN 10"/>
    <property type="match status" value="1"/>
</dbReference>
<evidence type="ECO:0000256" key="1">
    <source>
        <dbReference type="ARBA" id="ARBA00022723"/>
    </source>
</evidence>
<evidence type="ECO:0000256" key="2">
    <source>
        <dbReference type="ARBA" id="ARBA00022771"/>
    </source>
</evidence>
<evidence type="ECO:0000313" key="6">
    <source>
        <dbReference type="Proteomes" id="UP000092462"/>
    </source>
</evidence>
<evidence type="ECO:0000256" key="3">
    <source>
        <dbReference type="ARBA" id="ARBA00022833"/>
    </source>
</evidence>
<dbReference type="PROSITE" id="PS50950">
    <property type="entry name" value="ZF_THAP"/>
    <property type="match status" value="1"/>
</dbReference>